<reference evidence="1 2" key="1">
    <citation type="submission" date="2018-09" db="EMBL/GenBank/DDBJ databases">
        <authorList>
            <person name="Wang F."/>
        </authorList>
    </citation>
    <scope>NUCLEOTIDE SEQUENCE [LARGE SCALE GENOMIC DNA]</scope>
    <source>
        <strain evidence="1 2">PLHSC7-2</strain>
    </source>
</reference>
<protein>
    <submittedName>
        <fullName evidence="1">Uncharacterized protein</fullName>
    </submittedName>
</protein>
<dbReference type="Proteomes" id="UP000283255">
    <property type="component" value="Unassembled WGS sequence"/>
</dbReference>
<organism evidence="1 2">
    <name type="scientific">Motilimonas pumila</name>
    <dbReference type="NCBI Taxonomy" id="2303987"/>
    <lineage>
        <taxon>Bacteria</taxon>
        <taxon>Pseudomonadati</taxon>
        <taxon>Pseudomonadota</taxon>
        <taxon>Gammaproteobacteria</taxon>
        <taxon>Alteromonadales</taxon>
        <taxon>Alteromonadales genera incertae sedis</taxon>
        <taxon>Motilimonas</taxon>
    </lineage>
</organism>
<gene>
    <name evidence="1" type="ORF">D1Z90_20610</name>
</gene>
<proteinExistence type="predicted"/>
<sequence>MAFNIEAFLKDTNSDLNLDSISRIVSEYVPYAKVHFDEGCPPFIDKHIKVTVSETDFGEAGDWTADVLLESGELVNQCAKEALLADGSNRIDIKEIGMVQARVRVYFRSDDEQKYTNTMIDLMSFLESIPNAAVYDSNQNKFVE</sequence>
<evidence type="ECO:0000313" key="2">
    <source>
        <dbReference type="Proteomes" id="UP000283255"/>
    </source>
</evidence>
<evidence type="ECO:0000313" key="1">
    <source>
        <dbReference type="EMBL" id="RJG36006.1"/>
    </source>
</evidence>
<reference evidence="1 2" key="2">
    <citation type="submission" date="2019-01" db="EMBL/GenBank/DDBJ databases">
        <title>Motilimonas pumilus sp. nov., isolated from the gut of sea cucumber (Apostichopus japonicus).</title>
        <authorList>
            <person name="Wang F.-Q."/>
            <person name="Ren L.-H."/>
            <person name="Lin Y.-W."/>
            <person name="Sun G.-H."/>
            <person name="Du Z.-J."/>
            <person name="Zhao J.-X."/>
            <person name="Liu X.-J."/>
            <person name="Liu L.-J."/>
        </authorList>
    </citation>
    <scope>NUCLEOTIDE SEQUENCE [LARGE SCALE GENOMIC DNA]</scope>
    <source>
        <strain evidence="1 2">PLHSC7-2</strain>
    </source>
</reference>
<keyword evidence="2" id="KW-1185">Reference proteome</keyword>
<dbReference type="AlphaFoldDB" id="A0A418Y920"/>
<name>A0A418Y920_9GAMM</name>
<dbReference type="EMBL" id="QZCH01000096">
    <property type="protein sequence ID" value="RJG36006.1"/>
    <property type="molecule type" value="Genomic_DNA"/>
</dbReference>
<accession>A0A418Y920</accession>
<comment type="caution">
    <text evidence="1">The sequence shown here is derived from an EMBL/GenBank/DDBJ whole genome shotgun (WGS) entry which is preliminary data.</text>
</comment>